<protein>
    <recommendedName>
        <fullName evidence="7">D,D-heptose 1,7-bisphosphate phosphatase</fullName>
    </recommendedName>
</protein>
<accession>A0A1H2PQU4</accession>
<dbReference type="InterPro" id="IPR006549">
    <property type="entry name" value="HAD-SF_hydro_IIIA"/>
</dbReference>
<evidence type="ECO:0000256" key="7">
    <source>
        <dbReference type="ARBA" id="ARBA00031828"/>
    </source>
</evidence>
<dbReference type="SUPFAM" id="SSF56784">
    <property type="entry name" value="HAD-like"/>
    <property type="match status" value="1"/>
</dbReference>
<dbReference type="CDD" id="cd07503">
    <property type="entry name" value="HAD_HisB-N"/>
    <property type="match status" value="1"/>
</dbReference>
<keyword evidence="5" id="KW-0378">Hydrolase</keyword>
<evidence type="ECO:0000313" key="9">
    <source>
        <dbReference type="EMBL" id="SDV49123.1"/>
    </source>
</evidence>
<comment type="similarity">
    <text evidence="2">Belongs to the GmhB family.</text>
</comment>
<dbReference type="NCBIfam" id="TIGR01662">
    <property type="entry name" value="HAD-SF-IIIA"/>
    <property type="match status" value="1"/>
</dbReference>
<proteinExistence type="inferred from homology"/>
<reference evidence="10" key="1">
    <citation type="submission" date="2016-09" db="EMBL/GenBank/DDBJ databases">
        <authorList>
            <person name="Varghese N."/>
            <person name="Submissions S."/>
        </authorList>
    </citation>
    <scope>NUCLEOTIDE SEQUENCE [LARGE SCALE GENOMIC DNA]</scope>
    <source>
        <strain evidence="10">JS23</strain>
    </source>
</reference>
<feature type="compositionally biased region" description="Low complexity" evidence="8">
    <location>
        <begin position="1"/>
        <end position="13"/>
    </location>
</feature>
<evidence type="ECO:0000256" key="2">
    <source>
        <dbReference type="ARBA" id="ARBA00005628"/>
    </source>
</evidence>
<dbReference type="PANTHER" id="PTHR42891:SF1">
    <property type="entry name" value="D-GLYCERO-BETA-D-MANNO-HEPTOSE-1,7-BISPHOSPHATE 7-PHOSPHATASE"/>
    <property type="match status" value="1"/>
</dbReference>
<dbReference type="GO" id="GO:0005737">
    <property type="term" value="C:cytoplasm"/>
    <property type="evidence" value="ECO:0007669"/>
    <property type="project" value="UniProtKB-SubCell"/>
</dbReference>
<evidence type="ECO:0000256" key="8">
    <source>
        <dbReference type="SAM" id="MobiDB-lite"/>
    </source>
</evidence>
<keyword evidence="4" id="KW-0479">Metal-binding</keyword>
<dbReference type="NCBIfam" id="TIGR01656">
    <property type="entry name" value="Histidinol-ppas"/>
    <property type="match status" value="1"/>
</dbReference>
<evidence type="ECO:0000256" key="4">
    <source>
        <dbReference type="ARBA" id="ARBA00022723"/>
    </source>
</evidence>
<evidence type="ECO:0000256" key="3">
    <source>
        <dbReference type="ARBA" id="ARBA00022490"/>
    </source>
</evidence>
<dbReference type="InterPro" id="IPR006543">
    <property type="entry name" value="Histidinol-phos"/>
</dbReference>
<dbReference type="Proteomes" id="UP000243719">
    <property type="component" value="Unassembled WGS sequence"/>
</dbReference>
<dbReference type="InterPro" id="IPR023214">
    <property type="entry name" value="HAD_sf"/>
</dbReference>
<evidence type="ECO:0000256" key="6">
    <source>
        <dbReference type="ARBA" id="ARBA00023277"/>
    </source>
</evidence>
<dbReference type="STRING" id="1770053.SAMN05216551_10785"/>
<dbReference type="Gene3D" id="3.40.50.1000">
    <property type="entry name" value="HAD superfamily/HAD-like"/>
    <property type="match status" value="1"/>
</dbReference>
<dbReference type="GO" id="GO:0046872">
    <property type="term" value="F:metal ion binding"/>
    <property type="evidence" value="ECO:0007669"/>
    <property type="project" value="UniProtKB-KW"/>
</dbReference>
<evidence type="ECO:0000256" key="1">
    <source>
        <dbReference type="ARBA" id="ARBA00004496"/>
    </source>
</evidence>
<comment type="subcellular location">
    <subcellularLocation>
        <location evidence="1">Cytoplasm</location>
    </subcellularLocation>
</comment>
<dbReference type="AlphaFoldDB" id="A0A1H2PQU4"/>
<dbReference type="InterPro" id="IPR004446">
    <property type="entry name" value="Heptose_bisP_phosphatase"/>
</dbReference>
<name>A0A1H2PQU4_9BURK</name>
<evidence type="ECO:0000256" key="5">
    <source>
        <dbReference type="ARBA" id="ARBA00022801"/>
    </source>
</evidence>
<dbReference type="EMBL" id="FNLO01000007">
    <property type="protein sequence ID" value="SDV49123.1"/>
    <property type="molecule type" value="Genomic_DNA"/>
</dbReference>
<evidence type="ECO:0000313" key="10">
    <source>
        <dbReference type="Proteomes" id="UP000243719"/>
    </source>
</evidence>
<dbReference type="GO" id="GO:0016791">
    <property type="term" value="F:phosphatase activity"/>
    <property type="evidence" value="ECO:0007669"/>
    <property type="project" value="InterPro"/>
</dbReference>
<organism evidence="9 10">
    <name type="scientific">Chitinasiproducens palmae</name>
    <dbReference type="NCBI Taxonomy" id="1770053"/>
    <lineage>
        <taxon>Bacteria</taxon>
        <taxon>Pseudomonadati</taxon>
        <taxon>Pseudomonadota</taxon>
        <taxon>Betaproteobacteria</taxon>
        <taxon>Burkholderiales</taxon>
        <taxon>Burkholderiaceae</taxon>
        <taxon>Chitinasiproducens</taxon>
    </lineage>
</organism>
<dbReference type="InterPro" id="IPR036412">
    <property type="entry name" value="HAD-like_sf"/>
</dbReference>
<feature type="region of interest" description="Disordered" evidence="8">
    <location>
        <begin position="1"/>
        <end position="25"/>
    </location>
</feature>
<dbReference type="GO" id="GO:0005975">
    <property type="term" value="P:carbohydrate metabolic process"/>
    <property type="evidence" value="ECO:0007669"/>
    <property type="project" value="InterPro"/>
</dbReference>
<dbReference type="Pfam" id="PF13242">
    <property type="entry name" value="Hydrolase_like"/>
    <property type="match status" value="1"/>
</dbReference>
<keyword evidence="6" id="KW-0119">Carbohydrate metabolism</keyword>
<gene>
    <name evidence="9" type="ORF">SAMN05216551_10785</name>
</gene>
<sequence length="294" mass="31536">MTMVSQRRPSSLDSSRRLHRAAGRSGVARPRPAVFFDKDGTLVVDVPYNVDPALIRLAPGAPEGLPMLARLRLPLVVISNQSGIGSGRFGADALPAVSDRLQVLCSALGASLTDCYYCPHAPQADGTPACGCRKPRPGMLWAAARRHRIDLSESWFVGDILDDIEAAHRAGCRAVLIDNGNETVWRDGPGRQPDARVADLHGAACAIVAALRIARHARRERRAAVSKAQARRVESSSSLNLRSMRTVRPLRVPPTRMQSSRLAAPAGRPGPSLTRHAAATFEANGQDRTFGVAA</sequence>
<keyword evidence="10" id="KW-1185">Reference proteome</keyword>
<dbReference type="PANTHER" id="PTHR42891">
    <property type="entry name" value="D-GLYCERO-BETA-D-MANNO-HEPTOSE-1,7-BISPHOSPHATE 7-PHOSPHATASE"/>
    <property type="match status" value="1"/>
</dbReference>
<keyword evidence="3" id="KW-0963">Cytoplasm</keyword>